<dbReference type="InterPro" id="IPR002104">
    <property type="entry name" value="Integrase_catalytic"/>
</dbReference>
<comment type="caution">
    <text evidence="3">The sequence shown here is derived from an EMBL/GenBank/DDBJ whole genome shotgun (WGS) entry which is preliminary data.</text>
</comment>
<dbReference type="GO" id="GO:0003677">
    <property type="term" value="F:DNA binding"/>
    <property type="evidence" value="ECO:0007669"/>
    <property type="project" value="InterPro"/>
</dbReference>
<dbReference type="GO" id="GO:0006310">
    <property type="term" value="P:DNA recombination"/>
    <property type="evidence" value="ECO:0007669"/>
    <property type="project" value="UniProtKB-KW"/>
</dbReference>
<dbReference type="PANTHER" id="PTHR34605:SF3">
    <property type="entry name" value="P CELL-TYPE AGGLUTINATION PROTEIN MAP4-LIKE-RELATED"/>
    <property type="match status" value="1"/>
</dbReference>
<keyword evidence="1" id="KW-0233">DNA recombination</keyword>
<dbReference type="InterPro" id="IPR013762">
    <property type="entry name" value="Integrase-like_cat_sf"/>
</dbReference>
<gene>
    <name evidence="3" type="ORF">MGAL_10B094219</name>
</gene>
<dbReference type="Gene3D" id="1.10.443.10">
    <property type="entry name" value="Intergrase catalytic core"/>
    <property type="match status" value="1"/>
</dbReference>
<dbReference type="Proteomes" id="UP000596742">
    <property type="component" value="Unassembled WGS sequence"/>
</dbReference>
<dbReference type="PROSITE" id="PS51898">
    <property type="entry name" value="TYR_RECOMBINASE"/>
    <property type="match status" value="1"/>
</dbReference>
<sequence length="133" mass="15110">MNDVQIYKKYLEIHLVSSKTDQFGRGVTIHIPEQLDKCICPVVLLPCYLRDRPVVEGPLFCHFDGKPLTKYQFSAILKKSLHALGIDNARWSSHSFRIGMATACAIEGLSDEKIKSLGRWKSGAYLRYIRTPV</sequence>
<dbReference type="PANTHER" id="PTHR34605">
    <property type="entry name" value="PHAGE_INTEGRASE DOMAIN-CONTAINING PROTEIN"/>
    <property type="match status" value="1"/>
</dbReference>
<dbReference type="EMBL" id="UYJE01005522">
    <property type="protein sequence ID" value="VDI37944.1"/>
    <property type="molecule type" value="Genomic_DNA"/>
</dbReference>
<evidence type="ECO:0000313" key="3">
    <source>
        <dbReference type="EMBL" id="VDI37944.1"/>
    </source>
</evidence>
<proteinExistence type="predicted"/>
<protein>
    <recommendedName>
        <fullName evidence="2">Tyr recombinase domain-containing protein</fullName>
    </recommendedName>
</protein>
<dbReference type="OrthoDB" id="6120376at2759"/>
<dbReference type="Pfam" id="PF00589">
    <property type="entry name" value="Phage_integrase"/>
    <property type="match status" value="1"/>
</dbReference>
<feature type="domain" description="Tyr recombinase" evidence="2">
    <location>
        <begin position="1"/>
        <end position="133"/>
    </location>
</feature>
<evidence type="ECO:0000256" key="1">
    <source>
        <dbReference type="ARBA" id="ARBA00023172"/>
    </source>
</evidence>
<dbReference type="SUPFAM" id="SSF56349">
    <property type="entry name" value="DNA breaking-rejoining enzymes"/>
    <property type="match status" value="1"/>
</dbReference>
<dbReference type="AlphaFoldDB" id="A0A8B6ESB6"/>
<evidence type="ECO:0000259" key="2">
    <source>
        <dbReference type="PROSITE" id="PS51898"/>
    </source>
</evidence>
<dbReference type="InterPro" id="IPR052925">
    <property type="entry name" value="Phage_Integrase-like_Recomb"/>
</dbReference>
<dbReference type="InterPro" id="IPR011010">
    <property type="entry name" value="DNA_brk_join_enz"/>
</dbReference>
<dbReference type="GO" id="GO:0015074">
    <property type="term" value="P:DNA integration"/>
    <property type="evidence" value="ECO:0007669"/>
    <property type="project" value="InterPro"/>
</dbReference>
<accession>A0A8B6ESB6</accession>
<reference evidence="3" key="1">
    <citation type="submission" date="2018-11" db="EMBL/GenBank/DDBJ databases">
        <authorList>
            <person name="Alioto T."/>
            <person name="Alioto T."/>
        </authorList>
    </citation>
    <scope>NUCLEOTIDE SEQUENCE</scope>
</reference>
<name>A0A8B6ESB6_MYTGA</name>
<evidence type="ECO:0000313" key="4">
    <source>
        <dbReference type="Proteomes" id="UP000596742"/>
    </source>
</evidence>
<organism evidence="3 4">
    <name type="scientific">Mytilus galloprovincialis</name>
    <name type="common">Mediterranean mussel</name>
    <dbReference type="NCBI Taxonomy" id="29158"/>
    <lineage>
        <taxon>Eukaryota</taxon>
        <taxon>Metazoa</taxon>
        <taxon>Spiralia</taxon>
        <taxon>Lophotrochozoa</taxon>
        <taxon>Mollusca</taxon>
        <taxon>Bivalvia</taxon>
        <taxon>Autobranchia</taxon>
        <taxon>Pteriomorphia</taxon>
        <taxon>Mytilida</taxon>
        <taxon>Mytiloidea</taxon>
        <taxon>Mytilidae</taxon>
        <taxon>Mytilinae</taxon>
        <taxon>Mytilus</taxon>
    </lineage>
</organism>
<keyword evidence="4" id="KW-1185">Reference proteome</keyword>